<organism evidence="1 2">
    <name type="scientific">Araneus ventricosus</name>
    <name type="common">Orbweaver spider</name>
    <name type="synonym">Epeira ventricosa</name>
    <dbReference type="NCBI Taxonomy" id="182803"/>
    <lineage>
        <taxon>Eukaryota</taxon>
        <taxon>Metazoa</taxon>
        <taxon>Ecdysozoa</taxon>
        <taxon>Arthropoda</taxon>
        <taxon>Chelicerata</taxon>
        <taxon>Arachnida</taxon>
        <taxon>Araneae</taxon>
        <taxon>Araneomorphae</taxon>
        <taxon>Entelegynae</taxon>
        <taxon>Araneoidea</taxon>
        <taxon>Araneidae</taxon>
        <taxon>Araneus</taxon>
    </lineage>
</organism>
<comment type="caution">
    <text evidence="1">The sequence shown here is derived from an EMBL/GenBank/DDBJ whole genome shotgun (WGS) entry which is preliminary data.</text>
</comment>
<accession>A0A4Y2VAI0</accession>
<reference evidence="1 2" key="1">
    <citation type="journal article" date="2019" name="Sci. Rep.">
        <title>Orb-weaving spider Araneus ventricosus genome elucidates the spidroin gene catalogue.</title>
        <authorList>
            <person name="Kono N."/>
            <person name="Nakamura H."/>
            <person name="Ohtoshi R."/>
            <person name="Moran D.A.P."/>
            <person name="Shinohara A."/>
            <person name="Yoshida Y."/>
            <person name="Fujiwara M."/>
            <person name="Mori M."/>
            <person name="Tomita M."/>
            <person name="Arakawa K."/>
        </authorList>
    </citation>
    <scope>NUCLEOTIDE SEQUENCE [LARGE SCALE GENOMIC DNA]</scope>
</reference>
<name>A0A4Y2VAI0_ARAVE</name>
<protein>
    <submittedName>
        <fullName evidence="1">Uncharacterized protein</fullName>
    </submittedName>
</protein>
<dbReference type="Proteomes" id="UP000499080">
    <property type="component" value="Unassembled WGS sequence"/>
</dbReference>
<sequence>MVKSIKSAEATTLKKTSCLYNNYTRAVLYVSRVIAVSESGDRQTYLMNSRASFLPSCPFPSTRSLLLSLLVLLTLKMSVFRQYNLNLHIYTEFNLKARNQSVPVQQKNFLSIEEIRPELRTQEMAAKGTKTRVATGDADTYIVRSGIEKATFHPKGKT</sequence>
<dbReference type="AlphaFoldDB" id="A0A4Y2VAI0"/>
<proteinExistence type="predicted"/>
<evidence type="ECO:0000313" key="2">
    <source>
        <dbReference type="Proteomes" id="UP000499080"/>
    </source>
</evidence>
<dbReference type="EMBL" id="BGPR01044760">
    <property type="protein sequence ID" value="GBO21591.1"/>
    <property type="molecule type" value="Genomic_DNA"/>
</dbReference>
<gene>
    <name evidence="1" type="ORF">AVEN_233154_1</name>
</gene>
<keyword evidence="2" id="KW-1185">Reference proteome</keyword>
<evidence type="ECO:0000313" key="1">
    <source>
        <dbReference type="EMBL" id="GBO21591.1"/>
    </source>
</evidence>